<dbReference type="InterPro" id="IPR002483">
    <property type="entry name" value="PWI_dom"/>
</dbReference>
<evidence type="ECO:0000313" key="10">
    <source>
        <dbReference type="Proteomes" id="UP000009046"/>
    </source>
</evidence>
<dbReference type="PROSITE" id="PS51025">
    <property type="entry name" value="PWI"/>
    <property type="match status" value="1"/>
</dbReference>
<protein>
    <submittedName>
        <fullName evidence="8 9">Rbm25 protein, putative</fullName>
    </submittedName>
</protein>
<evidence type="ECO:0000313" key="9">
    <source>
        <dbReference type="EnsemblMetazoa" id="PHUM077870-PA"/>
    </source>
</evidence>
<dbReference type="AlphaFoldDB" id="E0VC25"/>
<dbReference type="InterPro" id="IPR000504">
    <property type="entry name" value="RRM_dom"/>
</dbReference>
<gene>
    <name evidence="9" type="primary">8231329</name>
    <name evidence="8" type="ORF">Phum_PHUM077870</name>
</gene>
<feature type="compositionally biased region" description="Basic and acidic residues" evidence="5">
    <location>
        <begin position="546"/>
        <end position="620"/>
    </location>
</feature>
<dbReference type="SMART" id="SM00360">
    <property type="entry name" value="RRM"/>
    <property type="match status" value="1"/>
</dbReference>
<dbReference type="FunFam" id="1.20.1390.10:FF:000004">
    <property type="entry name" value="RNA-binding motif protein 25"/>
    <property type="match status" value="1"/>
</dbReference>
<dbReference type="InterPro" id="IPR052768">
    <property type="entry name" value="RBM25"/>
</dbReference>
<dbReference type="EMBL" id="DS235045">
    <property type="protein sequence ID" value="EEB10931.1"/>
    <property type="molecule type" value="Genomic_DNA"/>
</dbReference>
<dbReference type="SUPFAM" id="SSF54928">
    <property type="entry name" value="RNA-binding domain, RBD"/>
    <property type="match status" value="1"/>
</dbReference>
<dbReference type="STRING" id="121224.E0VC25"/>
<dbReference type="GeneID" id="8231329"/>
<organism>
    <name type="scientific">Pediculus humanus subsp. corporis</name>
    <name type="common">Body louse</name>
    <dbReference type="NCBI Taxonomy" id="121224"/>
    <lineage>
        <taxon>Eukaryota</taxon>
        <taxon>Metazoa</taxon>
        <taxon>Ecdysozoa</taxon>
        <taxon>Arthropoda</taxon>
        <taxon>Hexapoda</taxon>
        <taxon>Insecta</taxon>
        <taxon>Pterygota</taxon>
        <taxon>Neoptera</taxon>
        <taxon>Paraneoptera</taxon>
        <taxon>Psocodea</taxon>
        <taxon>Troctomorpha</taxon>
        <taxon>Phthiraptera</taxon>
        <taxon>Anoplura</taxon>
        <taxon>Pediculidae</taxon>
        <taxon>Pediculus</taxon>
    </lineage>
</organism>
<dbReference type="PANTHER" id="PTHR18806">
    <property type="entry name" value="RBM25 PROTEIN"/>
    <property type="match status" value="1"/>
</dbReference>
<proteinExistence type="predicted"/>
<dbReference type="InParanoid" id="E0VC25"/>
<feature type="compositionally biased region" description="Basic and acidic residues" evidence="5">
    <location>
        <begin position="358"/>
        <end position="450"/>
    </location>
</feature>
<sequence>MSYPGRPPIVPGIPIPPAIGIPRYMPPIMPPVMTMPPQIISSTGSIAMPPQMRPFRPGTATTTAVTTGHTTSAPRFSYQPIKRTVPEAGPPITVFVGNIVEHAPDMMIRQILSTCGHVISWKRIQGFGFCEFGSPESALRAVRLLHDLNVGGKKLVVKVDAKTKVQLDDYKKEERKKQKKPELMLKEGEEIEDYLDDNMKRMDLGAREKIITIIDDFKEEMNNALIEKNEEAKLKKEIQQNLPDKNKAQRTQEILQKLSQEHTENMTLKDADIEDGKRDIITREIGKFREIMKKQEAEREEERQRREMLEKERDRLKQERGRSRSTPKSLSHSRSRTKSPTPGVKHRNNLKRRRSRTRSRERERERERNEREREREKERNSKRDLDRATAREREEEEELKERKKQEKKAKEKEAAYQERLRAWESRERRKNKEFDKEKDRERYREEETEREAKKLKEFLEDYDDERDDAKYYKGRELTRRIAEREREKELDNKDRQKEKEEIEEIKNKIMEEDHEDPKAAYEKLLKEREEMYKPKILIDVNAEQIVRQKEREKEKEERERHRIRELEKEREREEIRQLEEERRLVENETTSPEKPKEEEEKSEEGSDHLNDNIENTEDRRKSKSPGSGKRKKLDVKEVFNNDDDENSNLGSGKKRKLVPLDYNEDKEKDKEREHKKKDKKDDKKEEVSKSQEEKRKHIKSLIDKIPTDKNALFAFNIDWGAVDNQLMERRIRPWINKKIIEYIGEPEPTLVDFICSKVLAGSQPQGILDDVQMVLDEEAEVFVVKMWRLLIYEIEAKKLGLVK</sequence>
<reference evidence="8" key="1">
    <citation type="submission" date="2007-04" db="EMBL/GenBank/DDBJ databases">
        <title>Annotation of Pediculus humanus corporis strain USDA.</title>
        <authorList>
            <person name="Kirkness E."/>
            <person name="Hannick L."/>
            <person name="Hass B."/>
            <person name="Bruggner R."/>
            <person name="Lawson D."/>
            <person name="Bidwell S."/>
            <person name="Joardar V."/>
            <person name="Caler E."/>
            <person name="Walenz B."/>
            <person name="Inman J."/>
            <person name="Schobel S."/>
            <person name="Galinsky K."/>
            <person name="Amedeo P."/>
            <person name="Strausberg R."/>
        </authorList>
    </citation>
    <scope>NUCLEOTIDE SEQUENCE</scope>
    <source>
        <strain evidence="8">USDA</strain>
    </source>
</reference>
<dbReference type="HOGENOM" id="CLU_009855_0_0_1"/>
<reference evidence="8" key="2">
    <citation type="submission" date="2007-04" db="EMBL/GenBank/DDBJ databases">
        <title>The genome of the human body louse.</title>
        <authorList>
            <consortium name="The Human Body Louse Genome Consortium"/>
            <person name="Kirkness E."/>
            <person name="Walenz B."/>
            <person name="Hass B."/>
            <person name="Bruggner R."/>
            <person name="Strausberg R."/>
        </authorList>
    </citation>
    <scope>NUCLEOTIDE SEQUENCE</scope>
    <source>
        <strain evidence="8">USDA</strain>
    </source>
</reference>
<dbReference type="GO" id="GO:0003729">
    <property type="term" value="F:mRNA binding"/>
    <property type="evidence" value="ECO:0007669"/>
    <property type="project" value="TreeGrafter"/>
</dbReference>
<dbReference type="GO" id="GO:0005681">
    <property type="term" value="C:spliceosomal complex"/>
    <property type="evidence" value="ECO:0007669"/>
    <property type="project" value="TreeGrafter"/>
</dbReference>
<keyword evidence="10" id="KW-1185">Reference proteome</keyword>
<feature type="region of interest" description="Disordered" evidence="5">
    <location>
        <begin position="536"/>
        <end position="696"/>
    </location>
</feature>
<dbReference type="SMART" id="SM00311">
    <property type="entry name" value="PWI"/>
    <property type="match status" value="1"/>
</dbReference>
<keyword evidence="4" id="KW-0175">Coiled coil</keyword>
<evidence type="ECO:0000256" key="2">
    <source>
        <dbReference type="ARBA" id="ARBA00022884"/>
    </source>
</evidence>
<dbReference type="CDD" id="cd12446">
    <property type="entry name" value="RRM_RBM25"/>
    <property type="match status" value="1"/>
</dbReference>
<evidence type="ECO:0000313" key="8">
    <source>
        <dbReference type="EMBL" id="EEB10931.1"/>
    </source>
</evidence>
<evidence type="ECO:0000259" key="7">
    <source>
        <dbReference type="PROSITE" id="PS51025"/>
    </source>
</evidence>
<dbReference type="FunCoup" id="E0VC25">
    <property type="interactions" value="2751"/>
</dbReference>
<dbReference type="GO" id="GO:0000381">
    <property type="term" value="P:regulation of alternative mRNA splicing, via spliceosome"/>
    <property type="evidence" value="ECO:0007669"/>
    <property type="project" value="TreeGrafter"/>
</dbReference>
<dbReference type="InterPro" id="IPR034268">
    <property type="entry name" value="RBM25_RRM"/>
</dbReference>
<feature type="domain" description="RRM" evidence="6">
    <location>
        <begin position="92"/>
        <end position="162"/>
    </location>
</feature>
<dbReference type="EnsemblMetazoa" id="PHUM077870-RA">
    <property type="protein sequence ID" value="PHUM077870-PA"/>
    <property type="gene ID" value="PHUM077870"/>
</dbReference>
<dbReference type="eggNOG" id="KOG2253">
    <property type="taxonomic scope" value="Eukaryota"/>
</dbReference>
<dbReference type="VEuPathDB" id="VectorBase:PHUM077870"/>
<dbReference type="EMBL" id="AAZO01000930">
    <property type="status" value="NOT_ANNOTATED_CDS"/>
    <property type="molecule type" value="Genomic_DNA"/>
</dbReference>
<feature type="compositionally biased region" description="Basic and acidic residues" evidence="5">
    <location>
        <begin position="663"/>
        <end position="672"/>
    </location>
</feature>
<reference evidence="9" key="3">
    <citation type="submission" date="2020-05" db="UniProtKB">
        <authorList>
            <consortium name="EnsemblMetazoa"/>
        </authorList>
    </citation>
    <scope>IDENTIFICATION</scope>
    <source>
        <strain evidence="9">USDA</strain>
    </source>
</reference>
<dbReference type="RefSeq" id="XP_002423669.1">
    <property type="nucleotide sequence ID" value="XM_002423624.1"/>
</dbReference>
<dbReference type="SUPFAM" id="SSF101233">
    <property type="entry name" value="PWI domain"/>
    <property type="match status" value="1"/>
</dbReference>
<evidence type="ECO:0000256" key="1">
    <source>
        <dbReference type="ARBA" id="ARBA00022664"/>
    </source>
</evidence>
<dbReference type="KEGG" id="phu:Phum_PHUM077870"/>
<dbReference type="Proteomes" id="UP000009046">
    <property type="component" value="Unassembled WGS sequence"/>
</dbReference>
<dbReference type="GO" id="GO:0006397">
    <property type="term" value="P:mRNA processing"/>
    <property type="evidence" value="ECO:0007669"/>
    <property type="project" value="UniProtKB-KW"/>
</dbReference>
<evidence type="ECO:0000259" key="6">
    <source>
        <dbReference type="PROSITE" id="PS50102"/>
    </source>
</evidence>
<feature type="domain" description="PWI" evidence="7">
    <location>
        <begin position="710"/>
        <end position="803"/>
    </location>
</feature>
<name>E0VC25_PEDHC</name>
<evidence type="ECO:0000256" key="4">
    <source>
        <dbReference type="SAM" id="Coils"/>
    </source>
</evidence>
<dbReference type="PROSITE" id="PS50102">
    <property type="entry name" value="RRM"/>
    <property type="match status" value="1"/>
</dbReference>
<dbReference type="InterPro" id="IPR036483">
    <property type="entry name" value="PWI_dom_sf"/>
</dbReference>
<dbReference type="Gene3D" id="1.20.1390.10">
    <property type="entry name" value="PWI domain"/>
    <property type="match status" value="1"/>
</dbReference>
<dbReference type="Pfam" id="PF00076">
    <property type="entry name" value="RRM_1"/>
    <property type="match status" value="1"/>
</dbReference>
<evidence type="ECO:0000256" key="5">
    <source>
        <dbReference type="SAM" id="MobiDB-lite"/>
    </source>
</evidence>
<feature type="compositionally biased region" description="Basic and acidic residues" evidence="5">
    <location>
        <begin position="679"/>
        <end position="696"/>
    </location>
</feature>
<keyword evidence="2 3" id="KW-0694">RNA-binding</keyword>
<dbReference type="Pfam" id="PF01480">
    <property type="entry name" value="PWI"/>
    <property type="match status" value="1"/>
</dbReference>
<feature type="coiled-coil region" evidence="4">
    <location>
        <begin position="214"/>
        <end position="242"/>
    </location>
</feature>
<feature type="region of interest" description="Disordered" evidence="5">
    <location>
        <begin position="295"/>
        <end position="450"/>
    </location>
</feature>
<dbReference type="OMA" id="DGCVNKK"/>
<dbReference type="Gene3D" id="3.30.70.330">
    <property type="match status" value="1"/>
</dbReference>
<dbReference type="InterPro" id="IPR035979">
    <property type="entry name" value="RBD_domain_sf"/>
</dbReference>
<accession>E0VC25</accession>
<dbReference type="InterPro" id="IPR012677">
    <property type="entry name" value="Nucleotide-bd_a/b_plait_sf"/>
</dbReference>
<dbReference type="OrthoDB" id="6275295at2759"/>
<keyword evidence="1" id="KW-0507">mRNA processing</keyword>
<dbReference type="CTD" id="8231329"/>
<dbReference type="PANTHER" id="PTHR18806:SF4">
    <property type="entry name" value="RNA-BINDING PROTEIN 25"/>
    <property type="match status" value="1"/>
</dbReference>
<evidence type="ECO:0000256" key="3">
    <source>
        <dbReference type="PROSITE-ProRule" id="PRU00176"/>
    </source>
</evidence>
<feature type="compositionally biased region" description="Basic and acidic residues" evidence="5">
    <location>
        <begin position="295"/>
        <end position="322"/>
    </location>
</feature>
<feature type="compositionally biased region" description="Basic residues" evidence="5">
    <location>
        <begin position="344"/>
        <end position="357"/>
    </location>
</feature>